<keyword evidence="2" id="KW-0472">Membrane</keyword>
<gene>
    <name evidence="3" type="ORF">CSIM01_06806</name>
</gene>
<dbReference type="AlphaFoldDB" id="A0A135TEY3"/>
<dbReference type="EMBL" id="JFBX01000181">
    <property type="protein sequence ID" value="KXH46741.1"/>
    <property type="molecule type" value="Genomic_DNA"/>
</dbReference>
<comment type="caution">
    <text evidence="3">The sequence shown here is derived from an EMBL/GenBank/DDBJ whole genome shotgun (WGS) entry which is preliminary data.</text>
</comment>
<reference evidence="3 4" key="1">
    <citation type="submission" date="2014-02" db="EMBL/GenBank/DDBJ databases">
        <title>The genome sequence of Colletotrichum simmondsii CBS122122.</title>
        <authorList>
            <person name="Baroncelli R."/>
            <person name="Thon M.R."/>
        </authorList>
    </citation>
    <scope>NUCLEOTIDE SEQUENCE [LARGE SCALE GENOMIC DNA]</scope>
    <source>
        <strain evidence="3 4">CBS122122</strain>
    </source>
</reference>
<organism evidence="3 4">
    <name type="scientific">Colletotrichum simmondsii</name>
    <dbReference type="NCBI Taxonomy" id="703756"/>
    <lineage>
        <taxon>Eukaryota</taxon>
        <taxon>Fungi</taxon>
        <taxon>Dikarya</taxon>
        <taxon>Ascomycota</taxon>
        <taxon>Pezizomycotina</taxon>
        <taxon>Sordariomycetes</taxon>
        <taxon>Hypocreomycetidae</taxon>
        <taxon>Glomerellales</taxon>
        <taxon>Glomerellaceae</taxon>
        <taxon>Colletotrichum</taxon>
        <taxon>Colletotrichum acutatum species complex</taxon>
    </lineage>
</organism>
<dbReference type="OrthoDB" id="5236700at2759"/>
<dbReference type="PANTHER" id="PTHR35041">
    <property type="entry name" value="MEDIATOR OF RNA POLYMERASE II TRANSCRIPTION SUBUNIT 1"/>
    <property type="match status" value="1"/>
</dbReference>
<feature type="region of interest" description="Disordered" evidence="1">
    <location>
        <begin position="572"/>
        <end position="602"/>
    </location>
</feature>
<accession>A0A135TEY3</accession>
<dbReference type="Proteomes" id="UP000070328">
    <property type="component" value="Unassembled WGS sequence"/>
</dbReference>
<evidence type="ECO:0000256" key="1">
    <source>
        <dbReference type="SAM" id="MobiDB-lite"/>
    </source>
</evidence>
<evidence type="ECO:0000256" key="2">
    <source>
        <dbReference type="SAM" id="Phobius"/>
    </source>
</evidence>
<feature type="transmembrane region" description="Helical" evidence="2">
    <location>
        <begin position="127"/>
        <end position="149"/>
    </location>
</feature>
<keyword evidence="2" id="KW-1133">Transmembrane helix</keyword>
<protein>
    <submittedName>
        <fullName evidence="3">Uncharacterized protein</fullName>
    </submittedName>
</protein>
<proteinExistence type="predicted"/>
<feature type="transmembrane region" description="Helical" evidence="2">
    <location>
        <begin position="494"/>
        <end position="517"/>
    </location>
</feature>
<keyword evidence="2" id="KW-0812">Transmembrane</keyword>
<feature type="transmembrane region" description="Helical" evidence="2">
    <location>
        <begin position="21"/>
        <end position="45"/>
    </location>
</feature>
<name>A0A135TEY3_9PEZI</name>
<evidence type="ECO:0000313" key="4">
    <source>
        <dbReference type="Proteomes" id="UP000070328"/>
    </source>
</evidence>
<keyword evidence="4" id="KW-1185">Reference proteome</keyword>
<evidence type="ECO:0000313" key="3">
    <source>
        <dbReference type="EMBL" id="KXH46741.1"/>
    </source>
</evidence>
<dbReference type="PANTHER" id="PTHR35041:SF6">
    <property type="entry name" value="FORMYLMETHIONINE DEFORMYLASE-LIKE PROTEIN-RELATED"/>
    <property type="match status" value="1"/>
</dbReference>
<sequence length="602" mass="65241">MSIAEKEEASKNQQLYAWKAPLTMCLSMLGGVGFAVGHHCFYGSLAGTPPSSETYYDLGGATSQQLNIALGTLLASMSKILLSIAISTAQEQHAWSVLKARPSKLRSIDGLLASKSNALNILDARLWMLYPLSMFLSLLFWLLPFATLLTPATLTVKAAVARSIIVGPVPSISFTSEAFARLTVGTRTTTYSGPSDGVRRAAISSLISGTIIPMASIYGNASWNLGFEGLALRCSALGADDELRMNVTKSATELCSSSGYCYRYISWMPESTTDLSPFLPDKNDSTRDTISGPRDAPISLYVVENNDDGLSDSNMLVFDSFTKCTLYSASYQTEFSYRSGVQEISTITIANEPSEPWLQGVDAMLTKTFKKGVGVPFQAVMDAFSSMLVGSALINRNIQGAPRIIQTQVGITNLAKDLMFFGKQSSNQPEAGHEFPRLLENMFLNTTLSLVSQAELKPGDYYLTTLSSPTEPIQAEIETEVYQNIYTYSIAPLWIAYGIAVGITILSITIGTWAVVVTGSSYSSKFSTILRLAFNVRLSEYVELEDTGGEDPLPDRLENTIVVLPSRNAKGAEVNGSLLNNGEERQSGFRESGVKVPTEDKA</sequence>